<name>A0A397GFV8_9GLOM</name>
<dbReference type="AlphaFoldDB" id="A0A397GFV8"/>
<evidence type="ECO:0000313" key="2">
    <source>
        <dbReference type="Proteomes" id="UP000266861"/>
    </source>
</evidence>
<protein>
    <submittedName>
        <fullName evidence="1">Uncharacterized protein</fullName>
    </submittedName>
</protein>
<proteinExistence type="predicted"/>
<accession>A0A397GFV8</accession>
<dbReference type="EMBL" id="PQFF01000462">
    <property type="protein sequence ID" value="RHZ48694.1"/>
    <property type="molecule type" value="Genomic_DNA"/>
</dbReference>
<organism evidence="1 2">
    <name type="scientific">Diversispora epigaea</name>
    <dbReference type="NCBI Taxonomy" id="1348612"/>
    <lineage>
        <taxon>Eukaryota</taxon>
        <taxon>Fungi</taxon>
        <taxon>Fungi incertae sedis</taxon>
        <taxon>Mucoromycota</taxon>
        <taxon>Glomeromycotina</taxon>
        <taxon>Glomeromycetes</taxon>
        <taxon>Diversisporales</taxon>
        <taxon>Diversisporaceae</taxon>
        <taxon>Diversispora</taxon>
    </lineage>
</organism>
<reference evidence="1 2" key="1">
    <citation type="submission" date="2018-08" db="EMBL/GenBank/DDBJ databases">
        <title>Genome and evolution of the arbuscular mycorrhizal fungus Diversispora epigaea (formerly Glomus versiforme) and its bacterial endosymbionts.</title>
        <authorList>
            <person name="Sun X."/>
            <person name="Fei Z."/>
            <person name="Harrison M."/>
        </authorList>
    </citation>
    <scope>NUCLEOTIDE SEQUENCE [LARGE SCALE GENOMIC DNA]</scope>
    <source>
        <strain evidence="1 2">IT104</strain>
    </source>
</reference>
<evidence type="ECO:0000313" key="1">
    <source>
        <dbReference type="EMBL" id="RHZ48694.1"/>
    </source>
</evidence>
<gene>
    <name evidence="1" type="ORF">Glove_543g58</name>
</gene>
<dbReference type="OrthoDB" id="10673923at2759"/>
<dbReference type="Proteomes" id="UP000266861">
    <property type="component" value="Unassembled WGS sequence"/>
</dbReference>
<comment type="caution">
    <text evidence="1">The sequence shown here is derived from an EMBL/GenBank/DDBJ whole genome shotgun (WGS) entry which is preliminary data.</text>
</comment>
<keyword evidence="2" id="KW-1185">Reference proteome</keyword>
<sequence>MESCKNNSHFYFETQNTNLSNYNNESDASSKLFNEEIYEFSESKSYEYSEENYIKALTALEKEATEQYSDKNEEDFETDSEIQEIFQEIPSIPLSFKENEHVIKLDSTLKTQFLPCILIDYIDNKLQSKGISLGVCMNHFNYDQKIINCGVECKTHLWQIWEKNIQILCIGFYTYFKEKTFNYGNIFDTTRGSSHTTLRMAFQIPMNINIKEQKIPNIVILETKEISRQWHTSKDTCNVLIILFSSYGVFNLAKKLSVKFLNKLNKVIDYRLTVRILELIWYTVAISIHIYTKKNNINMHNIMNSNSRANNILKIWYLYYHWASIFKAHCIGIRVGNYKLQKNALATLVNFFKHCSGSCAVSIKIDDDEKRKGHYFIFDKVLEMLKVKFIKQNITGNVIDVNNLKLQVKATQKRPTTKKLRQICCEIKPKEKRILKPLINCSVYPTIDQINQIKEILGNKWDKNRISQYISCHKKNKH</sequence>